<dbReference type="Proteomes" id="UP000240819">
    <property type="component" value="Segment"/>
</dbReference>
<evidence type="ECO:0000313" key="1">
    <source>
        <dbReference type="EMBL" id="AUG85028.1"/>
    </source>
</evidence>
<evidence type="ECO:0000313" key="2">
    <source>
        <dbReference type="Proteomes" id="UP000240819"/>
    </source>
</evidence>
<protein>
    <submittedName>
        <fullName evidence="1">Uncharacterized protein</fullName>
    </submittedName>
</protein>
<proteinExistence type="predicted"/>
<name>A0A2H5BGE0_9CAUD</name>
<accession>A0A2H5BGE0</accession>
<gene>
    <name evidence="1" type="ORF">CETO_21</name>
</gene>
<keyword evidence="2" id="KW-1185">Reference proteome</keyword>
<reference evidence="1 2" key="1">
    <citation type="submission" date="2017-12" db="EMBL/GenBank/DDBJ databases">
        <authorList>
            <person name="Lestochi C.V."/>
            <person name="Miller K.C."/>
            <person name="Miller J.S."/>
            <person name="Stanton M.L."/>
            <person name="Broussard G.W."/>
        </authorList>
    </citation>
    <scope>NUCLEOTIDE SEQUENCE [LARGE SCALE GENOMIC DNA]</scope>
</reference>
<dbReference type="EMBL" id="MG649966">
    <property type="protein sequence ID" value="AUG85028.1"/>
    <property type="molecule type" value="Genomic_DNA"/>
</dbReference>
<sequence length="157" mass="18164">MAKNTNKRVATKHIRDGIKSNYSKKDYCEICGTEHDLELHHYHTVSLLLKKYAKENGIPISTDEQVLAMRDDFYKAHWHELVEDTVTLCNSHHVKLHQIYSQEPDLSTASKQRRWVKIQRDRQGGTVEEMPISTSDSSATALCNYMVESISLDRFKV</sequence>
<organism evidence="1 2">
    <name type="scientific">Vibrio phage Ceto</name>
    <dbReference type="NCBI Taxonomy" id="2570300"/>
    <lineage>
        <taxon>Viruses</taxon>
        <taxon>Duplodnaviria</taxon>
        <taxon>Heunggongvirae</taxon>
        <taxon>Uroviricota</taxon>
        <taxon>Caudoviricetes</taxon>
        <taxon>Demerecviridae</taxon>
        <taxon>Ermolyevavirinae</taxon>
        <taxon>Cetovirus</taxon>
        <taxon>Cetovirus ceto</taxon>
    </lineage>
</organism>